<reference evidence="4" key="1">
    <citation type="journal article" date="2021" name="PeerJ">
        <title>Extensive microbial diversity within the chicken gut microbiome revealed by metagenomics and culture.</title>
        <authorList>
            <person name="Gilroy R."/>
            <person name="Ravi A."/>
            <person name="Getino M."/>
            <person name="Pursley I."/>
            <person name="Horton D.L."/>
            <person name="Alikhan N.F."/>
            <person name="Baker D."/>
            <person name="Gharbi K."/>
            <person name="Hall N."/>
            <person name="Watson M."/>
            <person name="Adriaenssens E.M."/>
            <person name="Foster-Nyarko E."/>
            <person name="Jarju S."/>
            <person name="Secka A."/>
            <person name="Antonio M."/>
            <person name="Oren A."/>
            <person name="Chaudhuri R.R."/>
            <person name="La Ragione R."/>
            <person name="Hildebrand F."/>
            <person name="Pallen M.J."/>
        </authorList>
    </citation>
    <scope>NUCLEOTIDE SEQUENCE</scope>
    <source>
        <strain evidence="4">Gambia11-129</strain>
    </source>
</reference>
<dbReference type="SMART" id="SM00382">
    <property type="entry name" value="AAA"/>
    <property type="match status" value="2"/>
</dbReference>
<dbReference type="PANTHER" id="PTHR42855">
    <property type="entry name" value="ABC TRANSPORTER ATP-BINDING SUBUNIT"/>
    <property type="match status" value="1"/>
</dbReference>
<dbReference type="InterPro" id="IPR051309">
    <property type="entry name" value="ABCF_ATPase"/>
</dbReference>
<feature type="domain" description="ABC transporter" evidence="3">
    <location>
        <begin position="4"/>
        <end position="248"/>
    </location>
</feature>
<feature type="domain" description="ABC transporter" evidence="3">
    <location>
        <begin position="312"/>
        <end position="529"/>
    </location>
</feature>
<sequence>MNVLSVENLEKTVNDEPLFSSLTFGLEKGEKAAVVGRNGSGKSTLLKIISGFLSPDKGRVSINRSVRLSSSMQDFSSSADDSIKSYFYSAPSPDIAILKRYNDAIAENDERTYTALGEEISQKGLWNIERDFYAKCEYFNLKKDPETLLSTLSGGEKRKLQLALAFSQKADLVLLDEPTNHLDIRTIEKLEALLEDEKLTVLLVTHDRQLIDNTCSVIYELDKGEFYRHEGTFLSYLEDRREREEEKEKRQEKLNNILSGELKWLSRAPKARGGKDKNRKERIEKMLGLVEKKEKDSSPFFSLYRRLSKKVLEMENISKAWDGKTLFSGFSFSFLDGMRIGVIGDNGSGKSTLLDIIAGVIESDEGTVDKGTSTYISYYDQMNRTLKEDKSILEYFSSIAENIQTEYKMLSADAFLSMFGFSRSNQNKRISTLSGGEKRRLYLISKLIENPNFLILDEPTNDLDLWSMENLEYYLSTFHGVSLICSHDRAFLEINCDYLFVIENQKISFYSSSYSAYEKIRAKENDSKKKEKETVRREKREKKGLTYKEMKEKEELENKLSFLMEKKKALEESFSNPGLSYIEIDKNNRNYEEILKEEDEITDRILALMEKEEA</sequence>
<dbReference type="FunFam" id="3.40.50.300:FF:000011">
    <property type="entry name" value="Putative ABC transporter ATP-binding component"/>
    <property type="match status" value="1"/>
</dbReference>
<keyword evidence="1" id="KW-0547">Nucleotide-binding</keyword>
<dbReference type="Pfam" id="PF00005">
    <property type="entry name" value="ABC_tran"/>
    <property type="match status" value="2"/>
</dbReference>
<reference evidence="4" key="2">
    <citation type="submission" date="2021-04" db="EMBL/GenBank/DDBJ databases">
        <authorList>
            <person name="Gilroy R."/>
        </authorList>
    </citation>
    <scope>NUCLEOTIDE SEQUENCE</scope>
    <source>
        <strain evidence="4">Gambia11-129</strain>
    </source>
</reference>
<dbReference type="Gene3D" id="3.40.50.300">
    <property type="entry name" value="P-loop containing nucleotide triphosphate hydrolases"/>
    <property type="match status" value="2"/>
</dbReference>
<gene>
    <name evidence="4" type="ORF">IAB12_06310</name>
</gene>
<dbReference type="InterPro" id="IPR032781">
    <property type="entry name" value="ABC_tran_Xtn"/>
</dbReference>
<proteinExistence type="predicted"/>
<evidence type="ECO:0000313" key="5">
    <source>
        <dbReference type="Proteomes" id="UP000823936"/>
    </source>
</evidence>
<dbReference type="PANTHER" id="PTHR42855:SF1">
    <property type="entry name" value="ABC TRANSPORTER DOMAIN-CONTAINING PROTEIN"/>
    <property type="match status" value="1"/>
</dbReference>
<dbReference type="CDD" id="cd03221">
    <property type="entry name" value="ABCF_EF-3"/>
    <property type="match status" value="2"/>
</dbReference>
<dbReference type="GO" id="GO:0005524">
    <property type="term" value="F:ATP binding"/>
    <property type="evidence" value="ECO:0007669"/>
    <property type="project" value="UniProtKB-KW"/>
</dbReference>
<dbReference type="AlphaFoldDB" id="A0A9D1PUB3"/>
<dbReference type="PROSITE" id="PS50893">
    <property type="entry name" value="ABC_TRANSPORTER_2"/>
    <property type="match status" value="2"/>
</dbReference>
<dbReference type="Proteomes" id="UP000823936">
    <property type="component" value="Unassembled WGS sequence"/>
</dbReference>
<dbReference type="InterPro" id="IPR017871">
    <property type="entry name" value="ABC_transporter-like_CS"/>
</dbReference>
<dbReference type="InterPro" id="IPR003439">
    <property type="entry name" value="ABC_transporter-like_ATP-bd"/>
</dbReference>
<evidence type="ECO:0000313" key="4">
    <source>
        <dbReference type="EMBL" id="HIV99370.1"/>
    </source>
</evidence>
<accession>A0A9D1PUB3</accession>
<dbReference type="GO" id="GO:0016887">
    <property type="term" value="F:ATP hydrolysis activity"/>
    <property type="evidence" value="ECO:0007669"/>
    <property type="project" value="InterPro"/>
</dbReference>
<comment type="caution">
    <text evidence="4">The sequence shown here is derived from an EMBL/GenBank/DDBJ whole genome shotgun (WGS) entry which is preliminary data.</text>
</comment>
<keyword evidence="2 4" id="KW-0067">ATP-binding</keyword>
<name>A0A9D1PUB3_9SPIO</name>
<dbReference type="SUPFAM" id="SSF52540">
    <property type="entry name" value="P-loop containing nucleoside triphosphate hydrolases"/>
    <property type="match status" value="2"/>
</dbReference>
<dbReference type="InterPro" id="IPR027417">
    <property type="entry name" value="P-loop_NTPase"/>
</dbReference>
<dbReference type="PROSITE" id="PS00211">
    <property type="entry name" value="ABC_TRANSPORTER_1"/>
    <property type="match status" value="1"/>
</dbReference>
<evidence type="ECO:0000259" key="3">
    <source>
        <dbReference type="PROSITE" id="PS50893"/>
    </source>
</evidence>
<evidence type="ECO:0000256" key="2">
    <source>
        <dbReference type="ARBA" id="ARBA00022840"/>
    </source>
</evidence>
<protein>
    <submittedName>
        <fullName evidence="4">ATP-binding cassette domain-containing protein</fullName>
    </submittedName>
</protein>
<dbReference type="Pfam" id="PF12848">
    <property type="entry name" value="ABC_tran_Xtn"/>
    <property type="match status" value="1"/>
</dbReference>
<dbReference type="InterPro" id="IPR003593">
    <property type="entry name" value="AAA+_ATPase"/>
</dbReference>
<evidence type="ECO:0000256" key="1">
    <source>
        <dbReference type="ARBA" id="ARBA00022741"/>
    </source>
</evidence>
<dbReference type="EMBL" id="DXHU01000023">
    <property type="protein sequence ID" value="HIV99370.1"/>
    <property type="molecule type" value="Genomic_DNA"/>
</dbReference>
<organism evidence="4 5">
    <name type="scientific">Candidatus Ornithospirochaeta avicola</name>
    <dbReference type="NCBI Taxonomy" id="2840896"/>
    <lineage>
        <taxon>Bacteria</taxon>
        <taxon>Pseudomonadati</taxon>
        <taxon>Spirochaetota</taxon>
        <taxon>Spirochaetia</taxon>
        <taxon>Spirochaetales</taxon>
        <taxon>Spirochaetaceae</taxon>
        <taxon>Spirochaetaceae incertae sedis</taxon>
        <taxon>Candidatus Ornithospirochaeta</taxon>
    </lineage>
</organism>